<feature type="region of interest" description="Disordered" evidence="1">
    <location>
        <begin position="801"/>
        <end position="823"/>
    </location>
</feature>
<evidence type="ECO:0000256" key="1">
    <source>
        <dbReference type="SAM" id="MobiDB-lite"/>
    </source>
</evidence>
<protein>
    <submittedName>
        <fullName evidence="2">Uncharacterized protein</fullName>
    </submittedName>
</protein>
<name>A0AAN6LQZ2_9PLEO</name>
<feature type="region of interest" description="Disordered" evidence="1">
    <location>
        <begin position="835"/>
        <end position="855"/>
    </location>
</feature>
<comment type="caution">
    <text evidence="2">The sequence shown here is derived from an EMBL/GenBank/DDBJ whole genome shotgun (WGS) entry which is preliminary data.</text>
</comment>
<evidence type="ECO:0000313" key="2">
    <source>
        <dbReference type="EMBL" id="KAK3197642.1"/>
    </source>
</evidence>
<dbReference type="Proteomes" id="UP001280581">
    <property type="component" value="Unassembled WGS sequence"/>
</dbReference>
<dbReference type="EMBL" id="WVTA01000018">
    <property type="protein sequence ID" value="KAK3197642.1"/>
    <property type="molecule type" value="Genomic_DNA"/>
</dbReference>
<reference evidence="2 3" key="1">
    <citation type="submission" date="2021-02" db="EMBL/GenBank/DDBJ databases">
        <title>Genome assembly of Pseudopithomyces chartarum.</title>
        <authorList>
            <person name="Jauregui R."/>
            <person name="Singh J."/>
            <person name="Voisey C."/>
        </authorList>
    </citation>
    <scope>NUCLEOTIDE SEQUENCE [LARGE SCALE GENOMIC DNA]</scope>
    <source>
        <strain evidence="2 3">AGR01</strain>
    </source>
</reference>
<organism evidence="2 3">
    <name type="scientific">Pseudopithomyces chartarum</name>
    <dbReference type="NCBI Taxonomy" id="1892770"/>
    <lineage>
        <taxon>Eukaryota</taxon>
        <taxon>Fungi</taxon>
        <taxon>Dikarya</taxon>
        <taxon>Ascomycota</taxon>
        <taxon>Pezizomycotina</taxon>
        <taxon>Dothideomycetes</taxon>
        <taxon>Pleosporomycetidae</taxon>
        <taxon>Pleosporales</taxon>
        <taxon>Massarineae</taxon>
        <taxon>Didymosphaeriaceae</taxon>
        <taxon>Pseudopithomyces</taxon>
    </lineage>
</organism>
<feature type="compositionally biased region" description="Polar residues" evidence="1">
    <location>
        <begin position="807"/>
        <end position="823"/>
    </location>
</feature>
<sequence>MKFAKLNPSLKDSHKKKEVSPAGEKRVNKYSNDGKTTVLSSSQKVFPPATIPLFFSNLADTLSEGISKDLRLPHQQISERRTVLNDVENLLKKYCVRIMMENEESSPIRQAAKAIRRRRTNISLKVLNALSESNELERAISIPSLVDGSEDSNKKKNELLELSEASRGLNLDDIKDFSAISADDRIVCDFLVGHRAFSSLQKDLHATVERHFGDQIQLISLRISRTFRLSHILRAVTRGNFTAHFSTDWDIAQFLECQYPKGCLQPLRDVLVITGSSENAQMCTVEQYLRQNWTKYTFELVDHLTYVISASANGIKFGNSVIVYGFPIPERTDEVHGLHLPVELMATLGRIPFATYFDGGYVLKGRSFAIVPLQRRGASVQWHLFQTKDGRRIEYEDLYELAPDRLMVKEDDGPAFLSAGSYLGWCPQCNVNLATENYDYRAIRYTKSESKSRLTISADSFMIGFQQWGAAGVNFTLGRQQGFYRNEIAEFYRDLLNDSSNLHVVLQDMEARRAWHTDAETMILHIILHRYELGAFNISKPPIHLERAEFDNPNSVREAMLSNRDISIEIDKHLKEAGVNNKQFSHIVNELFQVFDGLQANQRQMTRKGGFELNGLRGRDVCGWEYLDLVNRAHHPEYRRTQLKETCGQWPELMRQLNAVVLYGSFFHDVFEPSNPAQTCLKFRHLPQGKDYLAMQVPVLNRLYHESGTLSNDDEMARITSKGTRLCPSKYLFDPCPCKAVGNLSASNGNCLSDRIQYLDFRSNKKITKLAGLGETGAIIVGKRLNTSKIWDNINKPKAKLKDPSYSHGQGTPNISSRMNNPRTLGMTAASLTSVAVTSSPPRPASPLSRPLTIP</sequence>
<dbReference type="AlphaFoldDB" id="A0AAN6LQZ2"/>
<proteinExistence type="predicted"/>
<keyword evidence="3" id="KW-1185">Reference proteome</keyword>
<evidence type="ECO:0000313" key="3">
    <source>
        <dbReference type="Proteomes" id="UP001280581"/>
    </source>
</evidence>
<gene>
    <name evidence="2" type="ORF">GRF29_216g826720</name>
</gene>
<feature type="region of interest" description="Disordered" evidence="1">
    <location>
        <begin position="1"/>
        <end position="34"/>
    </location>
</feature>
<accession>A0AAN6LQZ2</accession>